<dbReference type="InterPro" id="IPR029044">
    <property type="entry name" value="Nucleotide-diphossugar_trans"/>
</dbReference>
<keyword evidence="4 7" id="KW-0808">Transferase</keyword>
<dbReference type="Proteomes" id="UP001050975">
    <property type="component" value="Unassembled WGS sequence"/>
</dbReference>
<evidence type="ECO:0000256" key="2">
    <source>
        <dbReference type="ARBA" id="ARBA00006739"/>
    </source>
</evidence>
<feature type="transmembrane region" description="Helical" evidence="5">
    <location>
        <begin position="268"/>
        <end position="287"/>
    </location>
</feature>
<dbReference type="GO" id="GO:0016757">
    <property type="term" value="F:glycosyltransferase activity"/>
    <property type="evidence" value="ECO:0007669"/>
    <property type="project" value="UniProtKB-KW"/>
</dbReference>
<comment type="pathway">
    <text evidence="1">Cell wall biogenesis; cell wall polysaccharide biosynthesis.</text>
</comment>
<feature type="transmembrane region" description="Helical" evidence="5">
    <location>
        <begin position="308"/>
        <end position="327"/>
    </location>
</feature>
<sequence length="339" mass="37814">MHDPKELSVSVVIPVHNGGESFRQCLSSLAQAVPQPDEIIVVADGESDGYWRLAKEFGAKVLRLPTCGGPARARNRGARAASGDIIFFVDADVALAADAVSEVARAFEQDPELAAVIGSYDDAPGAKNFLSQYKNLLHHYTHQTAQEEGFTFWGAVGAIRRDIFLAVGGFDESYRLPSIEDIELGYRLKKAGHRIRLCKTLQGKHLKHWGVVSLLRADFFYRAIPWTALILRDRTLPNDLNLGLSSRISVVLTYLLVITLALSCWLPSLLPIAAIVISPLLALNAPVYRFFRRKHGLGFALRTIPWHWLYYFYGGLAFTIGVIRHLFYRYSPETDCQIS</sequence>
<feature type="domain" description="Glycosyltransferase 2-like" evidence="6">
    <location>
        <begin position="10"/>
        <end position="164"/>
    </location>
</feature>
<keyword evidence="5" id="KW-0472">Membrane</keyword>
<dbReference type="InterPro" id="IPR001173">
    <property type="entry name" value="Glyco_trans_2-like"/>
</dbReference>
<dbReference type="PANTHER" id="PTHR43179:SF12">
    <property type="entry name" value="GALACTOFURANOSYLTRANSFERASE GLFT2"/>
    <property type="match status" value="1"/>
</dbReference>
<keyword evidence="5" id="KW-0812">Transmembrane</keyword>
<accession>A0AAV3WG65</accession>
<reference evidence="7" key="1">
    <citation type="submission" date="2019-10" db="EMBL/GenBank/DDBJ databases">
        <title>Draft genome sequece of Microseira wollei NIES-4236.</title>
        <authorList>
            <person name="Yamaguchi H."/>
            <person name="Suzuki S."/>
            <person name="Kawachi M."/>
        </authorList>
    </citation>
    <scope>NUCLEOTIDE SEQUENCE</scope>
    <source>
        <strain evidence="7">NIES-4236</strain>
    </source>
</reference>
<proteinExistence type="inferred from homology"/>
<dbReference type="RefSeq" id="WP_226578341.1">
    <property type="nucleotide sequence ID" value="NZ_BLAY01000024.1"/>
</dbReference>
<feature type="transmembrane region" description="Helical" evidence="5">
    <location>
        <begin position="240"/>
        <end position="262"/>
    </location>
</feature>
<evidence type="ECO:0000256" key="5">
    <source>
        <dbReference type="SAM" id="Phobius"/>
    </source>
</evidence>
<evidence type="ECO:0000256" key="3">
    <source>
        <dbReference type="ARBA" id="ARBA00022676"/>
    </source>
</evidence>
<gene>
    <name evidence="7" type="ORF">MiSe_19770</name>
</gene>
<evidence type="ECO:0000313" key="7">
    <source>
        <dbReference type="EMBL" id="GET37224.1"/>
    </source>
</evidence>
<keyword evidence="8" id="KW-1185">Reference proteome</keyword>
<keyword evidence="3" id="KW-0328">Glycosyltransferase</keyword>
<dbReference type="PANTHER" id="PTHR43179">
    <property type="entry name" value="RHAMNOSYLTRANSFERASE WBBL"/>
    <property type="match status" value="1"/>
</dbReference>
<comment type="similarity">
    <text evidence="2">Belongs to the glycosyltransferase 2 family.</text>
</comment>
<evidence type="ECO:0000313" key="8">
    <source>
        <dbReference type="Proteomes" id="UP001050975"/>
    </source>
</evidence>
<dbReference type="EMBL" id="BLAY01000024">
    <property type="protein sequence ID" value="GET37224.1"/>
    <property type="molecule type" value="Genomic_DNA"/>
</dbReference>
<evidence type="ECO:0000259" key="6">
    <source>
        <dbReference type="Pfam" id="PF00535"/>
    </source>
</evidence>
<protein>
    <submittedName>
        <fullName evidence="7">Glycosyl transferase family 2</fullName>
    </submittedName>
</protein>
<comment type="caution">
    <text evidence="7">The sequence shown here is derived from an EMBL/GenBank/DDBJ whole genome shotgun (WGS) entry which is preliminary data.</text>
</comment>
<dbReference type="Gene3D" id="3.90.550.10">
    <property type="entry name" value="Spore Coat Polysaccharide Biosynthesis Protein SpsA, Chain A"/>
    <property type="match status" value="1"/>
</dbReference>
<organism evidence="7 8">
    <name type="scientific">Microseira wollei NIES-4236</name>
    <dbReference type="NCBI Taxonomy" id="2530354"/>
    <lineage>
        <taxon>Bacteria</taxon>
        <taxon>Bacillati</taxon>
        <taxon>Cyanobacteriota</taxon>
        <taxon>Cyanophyceae</taxon>
        <taxon>Oscillatoriophycideae</taxon>
        <taxon>Aerosakkonematales</taxon>
        <taxon>Aerosakkonemataceae</taxon>
        <taxon>Microseira</taxon>
    </lineage>
</organism>
<evidence type="ECO:0000256" key="1">
    <source>
        <dbReference type="ARBA" id="ARBA00004776"/>
    </source>
</evidence>
<evidence type="ECO:0000256" key="4">
    <source>
        <dbReference type="ARBA" id="ARBA00022679"/>
    </source>
</evidence>
<name>A0AAV3WG65_9CYAN</name>
<dbReference type="SUPFAM" id="SSF53448">
    <property type="entry name" value="Nucleotide-diphospho-sugar transferases"/>
    <property type="match status" value="1"/>
</dbReference>
<dbReference type="Pfam" id="PF00535">
    <property type="entry name" value="Glycos_transf_2"/>
    <property type="match status" value="1"/>
</dbReference>
<dbReference type="AlphaFoldDB" id="A0AAV3WG65"/>
<keyword evidence="5" id="KW-1133">Transmembrane helix</keyword>